<evidence type="ECO:0000256" key="2">
    <source>
        <dbReference type="SAM" id="Phobius"/>
    </source>
</evidence>
<keyword evidence="4" id="KW-1185">Reference proteome</keyword>
<feature type="coiled-coil region" evidence="1">
    <location>
        <begin position="111"/>
        <end position="138"/>
    </location>
</feature>
<evidence type="ECO:0000313" key="4">
    <source>
        <dbReference type="Proteomes" id="UP000245207"/>
    </source>
</evidence>
<dbReference type="Proteomes" id="UP000245207">
    <property type="component" value="Unassembled WGS sequence"/>
</dbReference>
<proteinExistence type="predicted"/>
<keyword evidence="2" id="KW-0812">Transmembrane</keyword>
<gene>
    <name evidence="3" type="ORF">CTI12_AA590580</name>
</gene>
<evidence type="ECO:0000313" key="3">
    <source>
        <dbReference type="EMBL" id="PWA37433.1"/>
    </source>
</evidence>
<name>A0A2U1KL93_ARTAN</name>
<feature type="transmembrane region" description="Helical" evidence="2">
    <location>
        <begin position="145"/>
        <end position="165"/>
    </location>
</feature>
<dbReference type="AlphaFoldDB" id="A0A2U1KL93"/>
<keyword evidence="2" id="KW-0472">Membrane</keyword>
<reference evidence="3 4" key="1">
    <citation type="journal article" date="2018" name="Mol. Plant">
        <title>The genome of Artemisia annua provides insight into the evolution of Asteraceae family and artemisinin biosynthesis.</title>
        <authorList>
            <person name="Shen Q."/>
            <person name="Zhang L."/>
            <person name="Liao Z."/>
            <person name="Wang S."/>
            <person name="Yan T."/>
            <person name="Shi P."/>
            <person name="Liu M."/>
            <person name="Fu X."/>
            <person name="Pan Q."/>
            <person name="Wang Y."/>
            <person name="Lv Z."/>
            <person name="Lu X."/>
            <person name="Zhang F."/>
            <person name="Jiang W."/>
            <person name="Ma Y."/>
            <person name="Chen M."/>
            <person name="Hao X."/>
            <person name="Li L."/>
            <person name="Tang Y."/>
            <person name="Lv G."/>
            <person name="Zhou Y."/>
            <person name="Sun X."/>
            <person name="Brodelius P.E."/>
            <person name="Rose J.K.C."/>
            <person name="Tang K."/>
        </authorList>
    </citation>
    <scope>NUCLEOTIDE SEQUENCE [LARGE SCALE GENOMIC DNA]</scope>
    <source>
        <strain evidence="4">cv. Huhao1</strain>
        <tissue evidence="3">Leaf</tissue>
    </source>
</reference>
<organism evidence="3 4">
    <name type="scientific">Artemisia annua</name>
    <name type="common">Sweet wormwood</name>
    <dbReference type="NCBI Taxonomy" id="35608"/>
    <lineage>
        <taxon>Eukaryota</taxon>
        <taxon>Viridiplantae</taxon>
        <taxon>Streptophyta</taxon>
        <taxon>Embryophyta</taxon>
        <taxon>Tracheophyta</taxon>
        <taxon>Spermatophyta</taxon>
        <taxon>Magnoliopsida</taxon>
        <taxon>eudicotyledons</taxon>
        <taxon>Gunneridae</taxon>
        <taxon>Pentapetalae</taxon>
        <taxon>asterids</taxon>
        <taxon>campanulids</taxon>
        <taxon>Asterales</taxon>
        <taxon>Asteraceae</taxon>
        <taxon>Asteroideae</taxon>
        <taxon>Anthemideae</taxon>
        <taxon>Artemisiinae</taxon>
        <taxon>Artemisia</taxon>
    </lineage>
</organism>
<keyword evidence="1" id="KW-0175">Coiled coil</keyword>
<evidence type="ECO:0008006" key="5">
    <source>
        <dbReference type="Google" id="ProtNLM"/>
    </source>
</evidence>
<dbReference type="EMBL" id="PKPP01016782">
    <property type="protein sequence ID" value="PWA37433.1"/>
    <property type="molecule type" value="Genomic_DNA"/>
</dbReference>
<keyword evidence="2" id="KW-1133">Transmembrane helix</keyword>
<sequence>MSSSSSYTPKYKERSIEEIVAATHCECRVPCPVKEQVSWTPTNLGRRFKACPKREKHKKCDFYGFLDPELPSEYYKARFFSLYLEKERYLDILNGNGSKEANQVCKTQMQQVKVDDTFEALKEQMQEIKEESSVIKSKVNGNDKVRMFLSLVAVVIGIVIAISVMK</sequence>
<dbReference type="PANTHER" id="PTHR33248">
    <property type="entry name" value="ZINC ION-BINDING PROTEIN"/>
    <property type="match status" value="1"/>
</dbReference>
<comment type="caution">
    <text evidence="3">The sequence shown here is derived from an EMBL/GenBank/DDBJ whole genome shotgun (WGS) entry which is preliminary data.</text>
</comment>
<protein>
    <recommendedName>
        <fullName evidence="5">Zinc finger GRF-type domain-containing protein</fullName>
    </recommendedName>
</protein>
<evidence type="ECO:0000256" key="1">
    <source>
        <dbReference type="SAM" id="Coils"/>
    </source>
</evidence>
<accession>A0A2U1KL93</accession>